<feature type="region of interest" description="Disordered" evidence="1">
    <location>
        <begin position="77"/>
        <end position="164"/>
    </location>
</feature>
<gene>
    <name evidence="2" type="ORF">STAS_06349</name>
</gene>
<organism evidence="2 3">
    <name type="scientific">Striga asiatica</name>
    <name type="common">Asiatic witchweed</name>
    <name type="synonym">Buchnera asiatica</name>
    <dbReference type="NCBI Taxonomy" id="4170"/>
    <lineage>
        <taxon>Eukaryota</taxon>
        <taxon>Viridiplantae</taxon>
        <taxon>Streptophyta</taxon>
        <taxon>Embryophyta</taxon>
        <taxon>Tracheophyta</taxon>
        <taxon>Spermatophyta</taxon>
        <taxon>Magnoliopsida</taxon>
        <taxon>eudicotyledons</taxon>
        <taxon>Gunneridae</taxon>
        <taxon>Pentapetalae</taxon>
        <taxon>asterids</taxon>
        <taxon>lamiids</taxon>
        <taxon>Lamiales</taxon>
        <taxon>Orobanchaceae</taxon>
        <taxon>Buchnereae</taxon>
        <taxon>Striga</taxon>
    </lineage>
</organism>
<dbReference type="EMBL" id="BKCP01004350">
    <property type="protein sequence ID" value="GER30412.1"/>
    <property type="molecule type" value="Genomic_DNA"/>
</dbReference>
<keyword evidence="3" id="KW-1185">Reference proteome</keyword>
<evidence type="ECO:0000313" key="2">
    <source>
        <dbReference type="EMBL" id="GER30412.1"/>
    </source>
</evidence>
<sequence>MILDFVNLRTKVESTLKIMSHKSGAIKNMRYFIILGLRFKFLGEDGDIRTGVVHIFLLLCPWRGWVLLESNFESCRESGTHKESEKGNGESVSKCQEEDDEFLDSDYHFRDSSSDDDDDDDDALWFENETNSNSESDEDIVDVPANPEEQKSSDNENLEPPLST</sequence>
<comment type="caution">
    <text evidence="2">The sequence shown here is derived from an EMBL/GenBank/DDBJ whole genome shotgun (WGS) entry which is preliminary data.</text>
</comment>
<name>A0A5A7PCI6_STRAF</name>
<dbReference type="AlphaFoldDB" id="A0A5A7PCI6"/>
<proteinExistence type="predicted"/>
<accession>A0A5A7PCI6</accession>
<evidence type="ECO:0000256" key="1">
    <source>
        <dbReference type="SAM" id="MobiDB-lite"/>
    </source>
</evidence>
<evidence type="ECO:0000313" key="3">
    <source>
        <dbReference type="Proteomes" id="UP000325081"/>
    </source>
</evidence>
<dbReference type="Proteomes" id="UP000325081">
    <property type="component" value="Unassembled WGS sequence"/>
</dbReference>
<reference evidence="3" key="1">
    <citation type="journal article" date="2019" name="Curr. Biol.">
        <title>Genome Sequence of Striga asiatica Provides Insight into the Evolution of Plant Parasitism.</title>
        <authorList>
            <person name="Yoshida S."/>
            <person name="Kim S."/>
            <person name="Wafula E.K."/>
            <person name="Tanskanen J."/>
            <person name="Kim Y.M."/>
            <person name="Honaas L."/>
            <person name="Yang Z."/>
            <person name="Spallek T."/>
            <person name="Conn C.E."/>
            <person name="Ichihashi Y."/>
            <person name="Cheong K."/>
            <person name="Cui S."/>
            <person name="Der J.P."/>
            <person name="Gundlach H."/>
            <person name="Jiao Y."/>
            <person name="Hori C."/>
            <person name="Ishida J.K."/>
            <person name="Kasahara H."/>
            <person name="Kiba T."/>
            <person name="Kim M.S."/>
            <person name="Koo N."/>
            <person name="Laohavisit A."/>
            <person name="Lee Y.H."/>
            <person name="Lumba S."/>
            <person name="McCourt P."/>
            <person name="Mortimer J.C."/>
            <person name="Mutuku J.M."/>
            <person name="Nomura T."/>
            <person name="Sasaki-Sekimoto Y."/>
            <person name="Seto Y."/>
            <person name="Wang Y."/>
            <person name="Wakatake T."/>
            <person name="Sakakibara H."/>
            <person name="Demura T."/>
            <person name="Yamaguchi S."/>
            <person name="Yoneyama K."/>
            <person name="Manabe R.I."/>
            <person name="Nelson D.C."/>
            <person name="Schulman A.H."/>
            <person name="Timko M.P."/>
            <person name="dePamphilis C.W."/>
            <person name="Choi D."/>
            <person name="Shirasu K."/>
        </authorList>
    </citation>
    <scope>NUCLEOTIDE SEQUENCE [LARGE SCALE GENOMIC DNA]</scope>
    <source>
        <strain evidence="3">cv. UVA1</strain>
    </source>
</reference>
<feature type="compositionally biased region" description="Basic and acidic residues" evidence="1">
    <location>
        <begin position="77"/>
        <end position="88"/>
    </location>
</feature>
<protein>
    <submittedName>
        <fullName evidence="2">Uncharacterized protein</fullName>
    </submittedName>
</protein>
<feature type="compositionally biased region" description="Acidic residues" evidence="1">
    <location>
        <begin position="114"/>
        <end position="124"/>
    </location>
</feature>